<dbReference type="Gene3D" id="3.40.50.300">
    <property type="entry name" value="P-loop containing nucleotide triphosphate hydrolases"/>
    <property type="match status" value="1"/>
</dbReference>
<feature type="domain" description="ABC transporter" evidence="4">
    <location>
        <begin position="24"/>
        <end position="254"/>
    </location>
</feature>
<dbReference type="SUPFAM" id="SSF52540">
    <property type="entry name" value="P-loop containing nucleoside triphosphate hydrolases"/>
    <property type="match status" value="1"/>
</dbReference>
<dbReference type="InterPro" id="IPR013611">
    <property type="entry name" value="Transp-assoc_OB_typ2"/>
</dbReference>
<dbReference type="RefSeq" id="WP_387992584.1">
    <property type="nucleotide sequence ID" value="NZ_JBHSGR010000024.1"/>
</dbReference>
<evidence type="ECO:0000256" key="2">
    <source>
        <dbReference type="ARBA" id="ARBA00022741"/>
    </source>
</evidence>
<dbReference type="SUPFAM" id="SSF50331">
    <property type="entry name" value="MOP-like"/>
    <property type="match status" value="1"/>
</dbReference>
<sequence>MTAVPAAPRAAAPADLREQAPVGVRLEGLTRRYGPVLALDGLDLEVAGGEFLALLGPSGCGKTTALRAIAGFEVPDAGRVWFDRRDVTGIPPSKRDVGMVFQAYSLFPNMTVAENVAFGLRVRRRGREERAGRAAELLELVGLADRGQRYPHQLSGGQQQRVALARALAVAPQVLLLDEPLSALDAHVRVQLREEIRRIQLELGITTVFVTHDQSEALSVADRVGVMRAGRLEQVATPDDLYERPATAFVAGFVGTMNRIPAVLGDGDVEFLGVRREVLGAAPSSGPAFALVRPEALEVVEDPRGVGRVVTRTFSGATTRLAVALPDGVEVQADVPSAGSQGLTPGTAVTVTPAERPALVEPAGADPQAVSS</sequence>
<dbReference type="PANTHER" id="PTHR42781">
    <property type="entry name" value="SPERMIDINE/PUTRESCINE IMPORT ATP-BINDING PROTEIN POTA"/>
    <property type="match status" value="1"/>
</dbReference>
<dbReference type="GO" id="GO:0005524">
    <property type="term" value="F:ATP binding"/>
    <property type="evidence" value="ECO:0007669"/>
    <property type="project" value="UniProtKB-KW"/>
</dbReference>
<dbReference type="Pfam" id="PF00005">
    <property type="entry name" value="ABC_tran"/>
    <property type="match status" value="1"/>
</dbReference>
<evidence type="ECO:0000313" key="5">
    <source>
        <dbReference type="EMBL" id="MFC4695525.1"/>
    </source>
</evidence>
<evidence type="ECO:0000256" key="1">
    <source>
        <dbReference type="ARBA" id="ARBA00022448"/>
    </source>
</evidence>
<comment type="caution">
    <text evidence="5">The sequence shown here is derived from an EMBL/GenBank/DDBJ whole genome shotgun (WGS) entry which is preliminary data.</text>
</comment>
<dbReference type="InterPro" id="IPR003439">
    <property type="entry name" value="ABC_transporter-like_ATP-bd"/>
</dbReference>
<keyword evidence="6" id="KW-1185">Reference proteome</keyword>
<dbReference type="InterPro" id="IPR003593">
    <property type="entry name" value="AAA+_ATPase"/>
</dbReference>
<protein>
    <submittedName>
        <fullName evidence="5">ABC transporter ATP-binding protein</fullName>
    </submittedName>
</protein>
<evidence type="ECO:0000259" key="4">
    <source>
        <dbReference type="PROSITE" id="PS50893"/>
    </source>
</evidence>
<accession>A0ABV9LQC4</accession>
<keyword evidence="2" id="KW-0547">Nucleotide-binding</keyword>
<name>A0ABV9LQC4_9ACTN</name>
<dbReference type="SMART" id="SM00382">
    <property type="entry name" value="AAA"/>
    <property type="match status" value="1"/>
</dbReference>
<dbReference type="Pfam" id="PF08402">
    <property type="entry name" value="TOBE_2"/>
    <property type="match status" value="1"/>
</dbReference>
<reference evidence="6" key="1">
    <citation type="journal article" date="2019" name="Int. J. Syst. Evol. Microbiol.">
        <title>The Global Catalogue of Microorganisms (GCM) 10K type strain sequencing project: providing services to taxonomists for standard genome sequencing and annotation.</title>
        <authorList>
            <consortium name="The Broad Institute Genomics Platform"/>
            <consortium name="The Broad Institute Genome Sequencing Center for Infectious Disease"/>
            <person name="Wu L."/>
            <person name="Ma J."/>
        </authorList>
    </citation>
    <scope>NUCLEOTIDE SEQUENCE [LARGE SCALE GENOMIC DNA]</scope>
    <source>
        <strain evidence="6">CCUG 62763</strain>
    </source>
</reference>
<dbReference type="Proteomes" id="UP001596025">
    <property type="component" value="Unassembled WGS sequence"/>
</dbReference>
<gene>
    <name evidence="5" type="ORF">ACFO3M_19145</name>
</gene>
<dbReference type="InterPro" id="IPR050093">
    <property type="entry name" value="ABC_SmlMolc_Importer"/>
</dbReference>
<dbReference type="PROSITE" id="PS00211">
    <property type="entry name" value="ABC_TRANSPORTER_1"/>
    <property type="match status" value="1"/>
</dbReference>
<dbReference type="InterPro" id="IPR027417">
    <property type="entry name" value="P-loop_NTPase"/>
</dbReference>
<dbReference type="PANTHER" id="PTHR42781:SF4">
    <property type="entry name" value="SPERMIDINE_PUTRESCINE IMPORT ATP-BINDING PROTEIN POTA"/>
    <property type="match status" value="1"/>
</dbReference>
<evidence type="ECO:0000256" key="3">
    <source>
        <dbReference type="ARBA" id="ARBA00022840"/>
    </source>
</evidence>
<keyword evidence="3 5" id="KW-0067">ATP-binding</keyword>
<organism evidence="5 6">
    <name type="scientific">Geodermatophilus arenarius</name>
    <dbReference type="NCBI Taxonomy" id="1137990"/>
    <lineage>
        <taxon>Bacteria</taxon>
        <taxon>Bacillati</taxon>
        <taxon>Actinomycetota</taxon>
        <taxon>Actinomycetes</taxon>
        <taxon>Geodermatophilales</taxon>
        <taxon>Geodermatophilaceae</taxon>
        <taxon>Geodermatophilus</taxon>
    </lineage>
</organism>
<proteinExistence type="predicted"/>
<dbReference type="InterPro" id="IPR017871">
    <property type="entry name" value="ABC_transporter-like_CS"/>
</dbReference>
<dbReference type="PROSITE" id="PS50893">
    <property type="entry name" value="ABC_TRANSPORTER_2"/>
    <property type="match status" value="1"/>
</dbReference>
<dbReference type="EMBL" id="JBHSGR010000024">
    <property type="protein sequence ID" value="MFC4695525.1"/>
    <property type="molecule type" value="Genomic_DNA"/>
</dbReference>
<keyword evidence="1" id="KW-0813">Transport</keyword>
<evidence type="ECO:0000313" key="6">
    <source>
        <dbReference type="Proteomes" id="UP001596025"/>
    </source>
</evidence>
<dbReference type="InterPro" id="IPR008995">
    <property type="entry name" value="Mo/tungstate-bd_C_term_dom"/>
</dbReference>